<feature type="domain" description="MmyB-like transcription regulator ligand binding" evidence="1">
    <location>
        <begin position="2"/>
        <end position="60"/>
    </location>
</feature>
<organism evidence="2">
    <name type="scientific">Bradyrhizobium quebecense</name>
    <dbReference type="NCBI Taxonomy" id="2748629"/>
    <lineage>
        <taxon>Bacteria</taxon>
        <taxon>Pseudomonadati</taxon>
        <taxon>Pseudomonadota</taxon>
        <taxon>Alphaproteobacteria</taxon>
        <taxon>Hyphomicrobiales</taxon>
        <taxon>Nitrobacteraceae</taxon>
        <taxon>Bradyrhizobium</taxon>
    </lineage>
</organism>
<protein>
    <recommendedName>
        <fullName evidence="1">MmyB-like transcription regulator ligand binding domain-containing protein</fullName>
    </recommendedName>
</protein>
<comment type="caution">
    <text evidence="2">The sequence shown here is derived from an EMBL/GenBank/DDBJ whole genome shotgun (WGS) entry which is preliminary data.</text>
</comment>
<dbReference type="EMBL" id="JABWSX010000001">
    <property type="protein sequence ID" value="NVL07062.1"/>
    <property type="molecule type" value="Genomic_DNA"/>
</dbReference>
<dbReference type="RefSeq" id="WP_176534995.1">
    <property type="nucleotide sequence ID" value="NZ_CP088022.1"/>
</dbReference>
<dbReference type="Pfam" id="PF17765">
    <property type="entry name" value="MLTR_LBD"/>
    <property type="match status" value="1"/>
</dbReference>
<name>A0A974AAE2_9BRAD</name>
<dbReference type="Gene3D" id="3.30.450.180">
    <property type="match status" value="1"/>
</dbReference>
<accession>A0A974AAE2</accession>
<reference evidence="2" key="1">
    <citation type="submission" date="2020-06" db="EMBL/GenBank/DDBJ databases">
        <title>Whole Genome Sequence of Bradyrhizobium sp. Strain 66S1MB.</title>
        <authorList>
            <person name="Bromfield E."/>
            <person name="Cloutier S."/>
        </authorList>
    </citation>
    <scope>NUCLEOTIDE SEQUENCE</scope>
    <source>
        <strain evidence="2">66S1MB</strain>
    </source>
</reference>
<dbReference type="InterPro" id="IPR041413">
    <property type="entry name" value="MLTR_LBD"/>
</dbReference>
<evidence type="ECO:0000259" key="1">
    <source>
        <dbReference type="Pfam" id="PF17765"/>
    </source>
</evidence>
<gene>
    <name evidence="2" type="ORF">HU230_15260</name>
</gene>
<evidence type="ECO:0000313" key="2">
    <source>
        <dbReference type="EMBL" id="NVL07062.1"/>
    </source>
</evidence>
<dbReference type="AlphaFoldDB" id="A0A974AAE2"/>
<proteinExistence type="predicted"/>
<sequence length="63" mass="7147">MLARLRQGCPEFEAWWGTHDVSGSVAGRKVLSHPRRGRLNFEYASFQANDDPGLRLIIYTEIG</sequence>